<keyword evidence="1" id="KW-0853">WD repeat</keyword>
<evidence type="ECO:0000259" key="3">
    <source>
        <dbReference type="PROSITE" id="PS50197"/>
    </source>
</evidence>
<evidence type="ECO:0000313" key="5">
    <source>
        <dbReference type="EMBL" id="OEU18942.1"/>
    </source>
</evidence>
<dbReference type="FunFam" id="1.10.1540.10:FF:000001">
    <property type="entry name" value="neurobeachin isoform X1"/>
    <property type="match status" value="1"/>
</dbReference>
<protein>
    <submittedName>
        <fullName evidence="5">Beach-domain-containing protein</fullName>
    </submittedName>
</protein>
<dbReference type="InterPro" id="IPR011993">
    <property type="entry name" value="PH-like_dom_sf"/>
</dbReference>
<dbReference type="SMART" id="SM01026">
    <property type="entry name" value="Beach"/>
    <property type="match status" value="1"/>
</dbReference>
<evidence type="ECO:0000256" key="1">
    <source>
        <dbReference type="ARBA" id="ARBA00022574"/>
    </source>
</evidence>
<evidence type="ECO:0000313" key="6">
    <source>
        <dbReference type="Proteomes" id="UP000095751"/>
    </source>
</evidence>
<dbReference type="Gene3D" id="2.30.29.30">
    <property type="entry name" value="Pleckstrin-homology domain (PH domain)/Phosphotyrosine-binding domain (PTB)"/>
    <property type="match status" value="1"/>
</dbReference>
<dbReference type="InterPro" id="IPR023362">
    <property type="entry name" value="PH-BEACH_dom"/>
</dbReference>
<dbReference type="InParanoid" id="A0A1E7FL95"/>
<name>A0A1E7FL95_9STRA</name>
<keyword evidence="6" id="KW-1185">Reference proteome</keyword>
<proteinExistence type="predicted"/>
<feature type="domain" description="BEACH-type PH" evidence="4">
    <location>
        <begin position="1"/>
        <end position="95"/>
    </location>
</feature>
<dbReference type="InterPro" id="IPR000409">
    <property type="entry name" value="BEACH_dom"/>
</dbReference>
<sequence length="422" mass="49155">MVVTLRYTFDGHLLLTTEGLYFHQVDDGINVITKEPCPFQKNDRRWLLSRLTDVGARRYMLRTQALELFFADGHEIFLNFLSGQKERNRFYAKLRNSCKIPMIFSPKSLNPRVVFKKSKVTEQWIKRKISNFDYLMALNRMAGRTFNDISQYPVFPWILADYQSEKVDLSDSRSYRDLSKPVGALNPSRLAMLLERYQELESFGFPPEEKFLYGSHYSSPGLILHFLIRQEPFTSMAIDLQSGKFDCPDRLFFDLKESWKSCNTSSSDVKELIPEFFTMPEMLLNLNNFPFGKTQKGISVNDVDLPPWAKGSAHEFVRIHRLALESEYVSCNLQNWIDLVFGYKQRGLEAEKAWNIFHHLSYEGSVDLDKINDDIDRKAAESQIQNFGQTPSQLILKNPHPSRYGLEISWRPLIFNVSAMYL</sequence>
<dbReference type="EMBL" id="KV784356">
    <property type="protein sequence ID" value="OEU18942.1"/>
    <property type="molecule type" value="Genomic_DNA"/>
</dbReference>
<dbReference type="OrthoDB" id="26681at2759"/>
<dbReference type="SUPFAM" id="SSF81837">
    <property type="entry name" value="BEACH domain"/>
    <property type="match status" value="1"/>
</dbReference>
<dbReference type="AlphaFoldDB" id="A0A1E7FL95"/>
<feature type="domain" description="BEACH" evidence="3">
    <location>
        <begin position="109"/>
        <end position="403"/>
    </location>
</feature>
<keyword evidence="2" id="KW-0677">Repeat</keyword>
<dbReference type="Proteomes" id="UP000095751">
    <property type="component" value="Unassembled WGS sequence"/>
</dbReference>
<dbReference type="InterPro" id="IPR050865">
    <property type="entry name" value="BEACH_Domain"/>
</dbReference>
<evidence type="ECO:0000256" key="2">
    <source>
        <dbReference type="ARBA" id="ARBA00022737"/>
    </source>
</evidence>
<dbReference type="CDD" id="cd06071">
    <property type="entry name" value="Beach"/>
    <property type="match status" value="1"/>
</dbReference>
<dbReference type="Gene3D" id="1.10.1540.10">
    <property type="entry name" value="BEACH domain"/>
    <property type="match status" value="1"/>
</dbReference>
<dbReference type="Pfam" id="PF14844">
    <property type="entry name" value="PH_BEACH"/>
    <property type="match status" value="1"/>
</dbReference>
<dbReference type="PANTHER" id="PTHR13743">
    <property type="entry name" value="BEIGE/BEACH-RELATED"/>
    <property type="match status" value="1"/>
</dbReference>
<dbReference type="PROSITE" id="PS51783">
    <property type="entry name" value="PH_BEACH"/>
    <property type="match status" value="1"/>
</dbReference>
<gene>
    <name evidence="5" type="ORF">FRACYDRAFT_207297</name>
</gene>
<dbReference type="PANTHER" id="PTHR13743:SF112">
    <property type="entry name" value="BEACH DOMAIN-CONTAINING PROTEIN"/>
    <property type="match status" value="1"/>
</dbReference>
<dbReference type="Pfam" id="PF02138">
    <property type="entry name" value="Beach"/>
    <property type="match status" value="1"/>
</dbReference>
<dbReference type="SUPFAM" id="SSF50729">
    <property type="entry name" value="PH domain-like"/>
    <property type="match status" value="1"/>
</dbReference>
<dbReference type="InterPro" id="IPR036372">
    <property type="entry name" value="BEACH_dom_sf"/>
</dbReference>
<organism evidence="5 6">
    <name type="scientific">Fragilariopsis cylindrus CCMP1102</name>
    <dbReference type="NCBI Taxonomy" id="635003"/>
    <lineage>
        <taxon>Eukaryota</taxon>
        <taxon>Sar</taxon>
        <taxon>Stramenopiles</taxon>
        <taxon>Ochrophyta</taxon>
        <taxon>Bacillariophyta</taxon>
        <taxon>Bacillariophyceae</taxon>
        <taxon>Bacillariophycidae</taxon>
        <taxon>Bacillariales</taxon>
        <taxon>Bacillariaceae</taxon>
        <taxon>Fragilariopsis</taxon>
    </lineage>
</organism>
<dbReference type="KEGG" id="fcy:FRACYDRAFT_207297"/>
<dbReference type="PROSITE" id="PS50197">
    <property type="entry name" value="BEACH"/>
    <property type="match status" value="1"/>
</dbReference>
<reference evidence="5 6" key="1">
    <citation type="submission" date="2016-09" db="EMBL/GenBank/DDBJ databases">
        <title>Extensive genetic diversity and differential bi-allelic expression allows diatom success in the polar Southern Ocean.</title>
        <authorList>
            <consortium name="DOE Joint Genome Institute"/>
            <person name="Mock T."/>
            <person name="Otillar R.P."/>
            <person name="Strauss J."/>
            <person name="Dupont C."/>
            <person name="Frickenhaus S."/>
            <person name="Maumus F."/>
            <person name="Mcmullan M."/>
            <person name="Sanges R."/>
            <person name="Schmutz J."/>
            <person name="Toseland A."/>
            <person name="Valas R."/>
            <person name="Veluchamy A."/>
            <person name="Ward B.J."/>
            <person name="Allen A."/>
            <person name="Barry K."/>
            <person name="Falciatore A."/>
            <person name="Ferrante M."/>
            <person name="Fortunato A.E."/>
            <person name="Gloeckner G."/>
            <person name="Gruber A."/>
            <person name="Hipkin R."/>
            <person name="Janech M."/>
            <person name="Kroth P."/>
            <person name="Leese F."/>
            <person name="Lindquist E."/>
            <person name="Lyon B.R."/>
            <person name="Martin J."/>
            <person name="Mayer C."/>
            <person name="Parker M."/>
            <person name="Quesneville H."/>
            <person name="Raymond J."/>
            <person name="Uhlig C."/>
            <person name="Valentin K.U."/>
            <person name="Worden A.Z."/>
            <person name="Armbrust E.V."/>
            <person name="Bowler C."/>
            <person name="Green B."/>
            <person name="Moulton V."/>
            <person name="Van Oosterhout C."/>
            <person name="Grigoriev I."/>
        </authorList>
    </citation>
    <scope>NUCLEOTIDE SEQUENCE [LARGE SCALE GENOMIC DNA]</scope>
    <source>
        <strain evidence="5 6">CCMP1102</strain>
    </source>
</reference>
<evidence type="ECO:0000259" key="4">
    <source>
        <dbReference type="PROSITE" id="PS51783"/>
    </source>
</evidence>
<accession>A0A1E7FL95</accession>